<dbReference type="RefSeq" id="WP_068821019.1">
    <property type="nucleotide sequence ID" value="NZ_LWHJ01000011.1"/>
</dbReference>
<dbReference type="EMBL" id="LWHJ01000011">
    <property type="protein sequence ID" value="OAQ41988.1"/>
    <property type="molecule type" value="Genomic_DNA"/>
</dbReference>
<dbReference type="PANTHER" id="PTHR38045">
    <property type="entry name" value="CHROMOSOME 1, WHOLE GENOME SHOTGUN SEQUENCE"/>
    <property type="match status" value="1"/>
</dbReference>
<dbReference type="Proteomes" id="UP000078459">
    <property type="component" value="Unassembled WGS sequence"/>
</dbReference>
<evidence type="ECO:0000313" key="4">
    <source>
        <dbReference type="Proteomes" id="UP000078459"/>
    </source>
</evidence>
<protein>
    <submittedName>
        <fullName evidence="3">Heparinase</fullName>
    </submittedName>
</protein>
<name>A0A179DM54_9SPHI</name>
<dbReference type="GO" id="GO:0030313">
    <property type="term" value="C:cell envelope"/>
    <property type="evidence" value="ECO:0007669"/>
    <property type="project" value="UniProtKB-SubCell"/>
</dbReference>
<reference evidence="3 4" key="2">
    <citation type="submission" date="2016-06" db="EMBL/GenBank/DDBJ databases">
        <title>Pedobacter psychrophilus sp. nov., isolated from Antarctic fragmentary rock.</title>
        <authorList>
            <person name="Svec P."/>
        </authorList>
    </citation>
    <scope>NUCLEOTIDE SEQUENCE [LARGE SCALE GENOMIC DNA]</scope>
    <source>
        <strain evidence="3 4">CCM 8644</strain>
    </source>
</reference>
<comment type="subcellular location">
    <subcellularLocation>
        <location evidence="1">Cell envelope</location>
    </subcellularLocation>
</comment>
<evidence type="ECO:0000259" key="2">
    <source>
        <dbReference type="Pfam" id="PF07940"/>
    </source>
</evidence>
<sequence length="622" mass="70352">MKYLKIILLIFLPYFVSAQQLKLENGQELKLHPRLLLLAGQEKDILENVATDKVYRLIHETILRECDKFLSEPPVKEIKIGMRLLDKSRTCLSRVFYLSYGYRMTGNKSYLKRAEQEMLAVANFNKWNPTHFLDVAEMTTAMAIGYDWLYNDLSESSRKIISEAILNKGIKPSLDSTYNGWLGKKNNWNQVCNSGITFGALATYEDHPKLSQEIVDRAVKSIKLPMGQYAPDGGYPEGYMYWEYGTSFNVLFLSAIKTVYGEDFGLSTEPGFINTASFLEHLTGTTGKPFNYSDCISTAQFNPSVFWFANQNKDNSLLFIEKSNTLNNDSLRNRLLPASMVWGIGLKLDDVPVPLKNFWVSEGENQVATMRTSWTDKNAIYLGFKTGSPSASHGHMDVGSFVMDANGERWAMDFGMQQYESLEAQQVNIWNMSQESDRWKVFRYNNFAHNTVTVNGNLQLVAGKAFIEHSSSNPNFLSATSNITSLYADNLKKLVRGVAIVDEKYVVIRDEVENKSKEVNYRWTMATPASVKILNDTTAELSQNGKKLLLKTQLNYPSKIRLYSAAPTNNYDAKNPGTVLLAVEAKLPADCKTALSVFLIPKDEKKLDLKVKALKDWPSDNN</sequence>
<gene>
    <name evidence="3" type="ORF">A5893_02385</name>
</gene>
<dbReference type="Gene3D" id="1.50.10.100">
    <property type="entry name" value="Chondroitin AC/alginate lyase"/>
    <property type="match status" value="1"/>
</dbReference>
<dbReference type="PANTHER" id="PTHR38045:SF1">
    <property type="entry name" value="HEPARINASE II_III-LIKE PROTEIN"/>
    <property type="match status" value="1"/>
</dbReference>
<accession>A0A179DM54</accession>
<proteinExistence type="predicted"/>
<feature type="domain" description="Heparinase II/III-like C-terminal" evidence="2">
    <location>
        <begin position="375"/>
        <end position="551"/>
    </location>
</feature>
<dbReference type="GO" id="GO:0016829">
    <property type="term" value="F:lyase activity"/>
    <property type="evidence" value="ECO:0007669"/>
    <property type="project" value="InterPro"/>
</dbReference>
<evidence type="ECO:0000256" key="1">
    <source>
        <dbReference type="ARBA" id="ARBA00004196"/>
    </source>
</evidence>
<keyword evidence="4" id="KW-1185">Reference proteome</keyword>
<evidence type="ECO:0000313" key="3">
    <source>
        <dbReference type="EMBL" id="OAQ41988.1"/>
    </source>
</evidence>
<dbReference type="OrthoDB" id="175534at2"/>
<dbReference type="InterPro" id="IPR012480">
    <property type="entry name" value="Hepar_II_III_C"/>
</dbReference>
<organism evidence="3 4">
    <name type="scientific">Pedobacter psychrophilus</name>
    <dbReference type="NCBI Taxonomy" id="1826909"/>
    <lineage>
        <taxon>Bacteria</taxon>
        <taxon>Pseudomonadati</taxon>
        <taxon>Bacteroidota</taxon>
        <taxon>Sphingobacteriia</taxon>
        <taxon>Sphingobacteriales</taxon>
        <taxon>Sphingobacteriaceae</taxon>
        <taxon>Pedobacter</taxon>
    </lineage>
</organism>
<comment type="caution">
    <text evidence="3">The sequence shown here is derived from an EMBL/GenBank/DDBJ whole genome shotgun (WGS) entry which is preliminary data.</text>
</comment>
<dbReference type="Gene3D" id="2.70.98.70">
    <property type="match status" value="1"/>
</dbReference>
<reference evidence="3 4" key="1">
    <citation type="submission" date="2016-04" db="EMBL/GenBank/DDBJ databases">
        <authorList>
            <person name="Evans L.H."/>
            <person name="Alamgir A."/>
            <person name="Owens N."/>
            <person name="Weber N.D."/>
            <person name="Virtaneva K."/>
            <person name="Barbian K."/>
            <person name="Babar A."/>
            <person name="Rosenke K."/>
        </authorList>
    </citation>
    <scope>NUCLEOTIDE SEQUENCE [LARGE SCALE GENOMIC DNA]</scope>
    <source>
        <strain evidence="3 4">CCM 8644</strain>
    </source>
</reference>
<dbReference type="Pfam" id="PF07940">
    <property type="entry name" value="Hepar_II_III_C"/>
    <property type="match status" value="1"/>
</dbReference>
<dbReference type="STRING" id="1826909.A5893_02385"/>
<dbReference type="AlphaFoldDB" id="A0A179DM54"/>
<dbReference type="SUPFAM" id="SSF48230">
    <property type="entry name" value="Chondroitin AC/alginate lyase"/>
    <property type="match status" value="1"/>
</dbReference>
<dbReference type="InterPro" id="IPR008929">
    <property type="entry name" value="Chondroitin_lyas"/>
</dbReference>